<keyword evidence="2" id="KW-1185">Reference proteome</keyword>
<dbReference type="RefSeq" id="WP_013605941.1">
    <property type="nucleotide sequence ID" value="NC_015152.1"/>
</dbReference>
<dbReference type="InterPro" id="IPR045738">
    <property type="entry name" value="DUF6088"/>
</dbReference>
<name>F0RXN8_SPHGB</name>
<dbReference type="STRING" id="158189.SpiBuddy_0249"/>
<dbReference type="AlphaFoldDB" id="F0RXN8"/>
<evidence type="ECO:0000313" key="2">
    <source>
        <dbReference type="Proteomes" id="UP000008466"/>
    </source>
</evidence>
<dbReference type="KEGG" id="sbu:SpiBuddy_0249"/>
<evidence type="ECO:0000313" key="1">
    <source>
        <dbReference type="EMBL" id="ADY12088.1"/>
    </source>
</evidence>
<sequence>MKQTNEFSQTEQIWKQIQTMKEGTIFFSDAFSYENRAVLRVVLSRLIAEGLIERLGPGIYLHPRYSRVLGKSVTPSIEEIAQAVAQQEKSRLALSGSYALYKLGLSTQVPTVAVFLTDGSPRKLVLKDGRTIIFKRTTAKNLAFTSKSMQLLVASLKEIGEANLAADRMAKINKIFDGIPEHEYKADRNLAPEWMQKLFMQIKQEKHTGI</sequence>
<dbReference type="eggNOG" id="COG5340">
    <property type="taxonomic scope" value="Bacteria"/>
</dbReference>
<dbReference type="OrthoDB" id="9798200at2"/>
<protein>
    <recommendedName>
        <fullName evidence="3">Transcriptional regulator, AbiEi antitoxin, Type IV TA system</fullName>
    </recommendedName>
</protein>
<dbReference type="Pfam" id="PF19570">
    <property type="entry name" value="DUF6088"/>
    <property type="match status" value="1"/>
</dbReference>
<dbReference type="Proteomes" id="UP000008466">
    <property type="component" value="Chromosome"/>
</dbReference>
<dbReference type="HOGENOM" id="CLU_067316_1_1_12"/>
<evidence type="ECO:0008006" key="3">
    <source>
        <dbReference type="Google" id="ProtNLM"/>
    </source>
</evidence>
<accession>F0RXN8</accession>
<reference evidence="2" key="1">
    <citation type="submission" date="2011-02" db="EMBL/GenBank/DDBJ databases">
        <title>Complete sequence of Spirochaeta sp. Buddy.</title>
        <authorList>
            <person name="Lucas S."/>
            <person name="Copeland A."/>
            <person name="Lapidus A."/>
            <person name="Cheng J.-F."/>
            <person name="Goodwin L."/>
            <person name="Pitluck S."/>
            <person name="Zeytun A."/>
            <person name="Detter J.C."/>
            <person name="Han C."/>
            <person name="Tapia R."/>
            <person name="Land M."/>
            <person name="Hauser L."/>
            <person name="Kyrpides N."/>
            <person name="Ivanova N."/>
            <person name="Mikhailova N."/>
            <person name="Pagani I."/>
            <person name="Ritalahti K.M."/>
            <person name="Loeffler F.E."/>
            <person name="Woyke T."/>
        </authorList>
    </citation>
    <scope>NUCLEOTIDE SEQUENCE [LARGE SCALE GENOMIC DNA]</scope>
    <source>
        <strain evidence="2">ATCC BAA-1886 / DSM 22777 / Buddy</strain>
    </source>
</reference>
<gene>
    <name evidence="1" type="ordered locus">SpiBuddy_0249</name>
</gene>
<organism evidence="1 2">
    <name type="scientific">Sphaerochaeta globosa (strain ATCC BAA-1886 / DSM 22777 / Buddy)</name>
    <name type="common">Spirochaeta sp. (strain Buddy)</name>
    <dbReference type="NCBI Taxonomy" id="158189"/>
    <lineage>
        <taxon>Bacteria</taxon>
        <taxon>Pseudomonadati</taxon>
        <taxon>Spirochaetota</taxon>
        <taxon>Spirochaetia</taxon>
        <taxon>Spirochaetales</taxon>
        <taxon>Sphaerochaetaceae</taxon>
        <taxon>Sphaerochaeta</taxon>
    </lineage>
</organism>
<proteinExistence type="predicted"/>
<dbReference type="EMBL" id="CP002541">
    <property type="protein sequence ID" value="ADY12088.1"/>
    <property type="molecule type" value="Genomic_DNA"/>
</dbReference>